<evidence type="ECO:0000256" key="1">
    <source>
        <dbReference type="ARBA" id="ARBA00004123"/>
    </source>
</evidence>
<comment type="similarity">
    <text evidence="2">Belongs to the activator 1 small subunits family.</text>
</comment>
<evidence type="ECO:0000313" key="10">
    <source>
        <dbReference type="Proteomes" id="UP000678499"/>
    </source>
</evidence>
<dbReference type="CDD" id="cd18140">
    <property type="entry name" value="HLD_clamp_RFC"/>
    <property type="match status" value="1"/>
</dbReference>
<dbReference type="SUPFAM" id="SSF48019">
    <property type="entry name" value="post-AAA+ oligomerization domain-like"/>
    <property type="match status" value="1"/>
</dbReference>
<dbReference type="GO" id="GO:0003689">
    <property type="term" value="F:DNA clamp loader activity"/>
    <property type="evidence" value="ECO:0007669"/>
    <property type="project" value="TreeGrafter"/>
</dbReference>
<dbReference type="PANTHER" id="PTHR11669:SF20">
    <property type="entry name" value="REPLICATION FACTOR C SUBUNIT 4"/>
    <property type="match status" value="1"/>
</dbReference>
<keyword evidence="6" id="KW-0539">Nucleus</keyword>
<dbReference type="Gene3D" id="1.10.8.60">
    <property type="match status" value="1"/>
</dbReference>
<dbReference type="InterPro" id="IPR013748">
    <property type="entry name" value="Rep_factorC_C"/>
</dbReference>
<gene>
    <name evidence="9" type="ORF">NMOB1V02_LOCUS3389</name>
</gene>
<evidence type="ECO:0000259" key="8">
    <source>
        <dbReference type="SMART" id="SM00382"/>
    </source>
</evidence>
<dbReference type="SUPFAM" id="SSF52540">
    <property type="entry name" value="P-loop containing nucleoside triphosphate hydrolases"/>
    <property type="match status" value="1"/>
</dbReference>
<dbReference type="InterPro" id="IPR008921">
    <property type="entry name" value="DNA_pol3_clamp-load_cplx_C"/>
</dbReference>
<organism evidence="9">
    <name type="scientific">Notodromas monacha</name>
    <dbReference type="NCBI Taxonomy" id="399045"/>
    <lineage>
        <taxon>Eukaryota</taxon>
        <taxon>Metazoa</taxon>
        <taxon>Ecdysozoa</taxon>
        <taxon>Arthropoda</taxon>
        <taxon>Crustacea</taxon>
        <taxon>Oligostraca</taxon>
        <taxon>Ostracoda</taxon>
        <taxon>Podocopa</taxon>
        <taxon>Podocopida</taxon>
        <taxon>Cypridocopina</taxon>
        <taxon>Cypridoidea</taxon>
        <taxon>Cyprididae</taxon>
        <taxon>Notodromas</taxon>
    </lineage>
</organism>
<name>A0A7R9GCE6_9CRUS</name>
<evidence type="ECO:0000256" key="3">
    <source>
        <dbReference type="ARBA" id="ARBA00022705"/>
    </source>
</evidence>
<evidence type="ECO:0000256" key="2">
    <source>
        <dbReference type="ARBA" id="ARBA00005378"/>
    </source>
</evidence>
<evidence type="ECO:0000256" key="6">
    <source>
        <dbReference type="ARBA" id="ARBA00023242"/>
    </source>
</evidence>
<keyword evidence="5" id="KW-0067">ATP-binding</keyword>
<dbReference type="NCBIfam" id="NF001679">
    <property type="entry name" value="PRK00440.1"/>
    <property type="match status" value="1"/>
</dbReference>
<dbReference type="Pfam" id="PF08542">
    <property type="entry name" value="Rep_fac_C"/>
    <property type="match status" value="1"/>
</dbReference>
<keyword evidence="10" id="KW-1185">Reference proteome</keyword>
<dbReference type="EMBL" id="CAJPEX010000447">
    <property type="protein sequence ID" value="CAG0915751.1"/>
    <property type="molecule type" value="Genomic_DNA"/>
</dbReference>
<keyword evidence="3" id="KW-0235">DNA replication</keyword>
<protein>
    <recommendedName>
        <fullName evidence="8">AAA+ ATPase domain-containing protein</fullName>
    </recommendedName>
</protein>
<evidence type="ECO:0000256" key="4">
    <source>
        <dbReference type="ARBA" id="ARBA00022741"/>
    </source>
</evidence>
<dbReference type="SMART" id="SM00382">
    <property type="entry name" value="AAA"/>
    <property type="match status" value="1"/>
</dbReference>
<accession>A0A7R9GCE6</accession>
<sequence length="354" mass="39224">MDAFLKGVKSVKPVQSGSGEKKKSGPVPWVEKYRPRTVDDVAAQEEVVAVMKNTLAGGDMPNVLFYGPPGTGKTSTILAFARDLFGDLFHRRVLELNASDERGIQVVREKIKNFAQLTAGGKRSDGKPCPPFKLIILDEADSMTNAAQAALRRTMEKESKATRFCLICNYVSRIIAPITSRCAKFRFKPLGMDLVLDRLNFIAKEESMDCSRETGKRLHHVSEGDLRQAITLFQSLSKLKSGKAIEPSDVDEVSGTVPTQIVADFIAVCKRNSFEKMELSVEDLLSKGFSGYQFLIQLHDWVVTMNEHEFSCGLKATVTEKIAVVDHRLMAGGDEYLQLLDLGCVMIKALSKRD</sequence>
<dbReference type="InterPro" id="IPR050238">
    <property type="entry name" value="DNA_Rep/Repair_Clamp_Loader"/>
</dbReference>
<dbReference type="GO" id="GO:0005524">
    <property type="term" value="F:ATP binding"/>
    <property type="evidence" value="ECO:0007669"/>
    <property type="project" value="UniProtKB-KW"/>
</dbReference>
<dbReference type="PANTHER" id="PTHR11669">
    <property type="entry name" value="REPLICATION FACTOR C / DNA POLYMERASE III GAMMA-TAU SUBUNIT"/>
    <property type="match status" value="1"/>
</dbReference>
<keyword evidence="4" id="KW-0547">Nucleotide-binding</keyword>
<dbReference type="InterPro" id="IPR047854">
    <property type="entry name" value="RFC_lid"/>
</dbReference>
<dbReference type="GO" id="GO:0005663">
    <property type="term" value="C:DNA replication factor C complex"/>
    <property type="evidence" value="ECO:0007669"/>
    <property type="project" value="TreeGrafter"/>
</dbReference>
<dbReference type="InterPro" id="IPR003959">
    <property type="entry name" value="ATPase_AAA_core"/>
</dbReference>
<dbReference type="AlphaFoldDB" id="A0A7R9GCE6"/>
<feature type="domain" description="AAA+ ATPase" evidence="8">
    <location>
        <begin position="59"/>
        <end position="190"/>
    </location>
</feature>
<dbReference type="GO" id="GO:0006281">
    <property type="term" value="P:DNA repair"/>
    <property type="evidence" value="ECO:0007669"/>
    <property type="project" value="TreeGrafter"/>
</dbReference>
<dbReference type="GO" id="GO:0006261">
    <property type="term" value="P:DNA-templated DNA replication"/>
    <property type="evidence" value="ECO:0007669"/>
    <property type="project" value="TreeGrafter"/>
</dbReference>
<comment type="subcellular location">
    <subcellularLocation>
        <location evidence="1">Nucleus</location>
    </subcellularLocation>
</comment>
<feature type="region of interest" description="Disordered" evidence="7">
    <location>
        <begin position="1"/>
        <end position="28"/>
    </location>
</feature>
<dbReference type="GO" id="GO:0005634">
    <property type="term" value="C:nucleus"/>
    <property type="evidence" value="ECO:0007669"/>
    <property type="project" value="UniProtKB-SubCell"/>
</dbReference>
<dbReference type="CDD" id="cd00009">
    <property type="entry name" value="AAA"/>
    <property type="match status" value="1"/>
</dbReference>
<dbReference type="GO" id="GO:0016887">
    <property type="term" value="F:ATP hydrolysis activity"/>
    <property type="evidence" value="ECO:0007669"/>
    <property type="project" value="InterPro"/>
</dbReference>
<dbReference type="Gene3D" id="3.40.50.300">
    <property type="entry name" value="P-loop containing nucleotide triphosphate hydrolases"/>
    <property type="match status" value="1"/>
</dbReference>
<reference evidence="9" key="1">
    <citation type="submission" date="2020-11" db="EMBL/GenBank/DDBJ databases">
        <authorList>
            <person name="Tran Van P."/>
        </authorList>
    </citation>
    <scope>NUCLEOTIDE SEQUENCE</scope>
</reference>
<evidence type="ECO:0000256" key="7">
    <source>
        <dbReference type="SAM" id="MobiDB-lite"/>
    </source>
</evidence>
<dbReference type="GO" id="GO:0003677">
    <property type="term" value="F:DNA binding"/>
    <property type="evidence" value="ECO:0007669"/>
    <property type="project" value="InterPro"/>
</dbReference>
<proteinExistence type="inferred from homology"/>
<dbReference type="EMBL" id="OA882484">
    <property type="protein sequence ID" value="CAD7275599.1"/>
    <property type="molecule type" value="Genomic_DNA"/>
</dbReference>
<dbReference type="Gene3D" id="1.20.272.10">
    <property type="match status" value="1"/>
</dbReference>
<evidence type="ECO:0000313" key="9">
    <source>
        <dbReference type="EMBL" id="CAD7275599.1"/>
    </source>
</evidence>
<dbReference type="FunFam" id="3.40.50.300:FF:000237">
    <property type="entry name" value="replication factor C subunit 4"/>
    <property type="match status" value="1"/>
</dbReference>
<dbReference type="InterPro" id="IPR027417">
    <property type="entry name" value="P-loop_NTPase"/>
</dbReference>
<dbReference type="OrthoDB" id="10249205at2759"/>
<dbReference type="InterPro" id="IPR003593">
    <property type="entry name" value="AAA+_ATPase"/>
</dbReference>
<evidence type="ECO:0000256" key="5">
    <source>
        <dbReference type="ARBA" id="ARBA00022840"/>
    </source>
</evidence>
<dbReference type="Pfam" id="PF00004">
    <property type="entry name" value="AAA"/>
    <property type="match status" value="1"/>
</dbReference>
<dbReference type="Proteomes" id="UP000678499">
    <property type="component" value="Unassembled WGS sequence"/>
</dbReference>